<dbReference type="SMART" id="SM00228">
    <property type="entry name" value="PDZ"/>
    <property type="match status" value="1"/>
</dbReference>
<reference evidence="3 4" key="1">
    <citation type="submission" date="2019-08" db="EMBL/GenBank/DDBJ databases">
        <title>Marinobacter ZYF650 sp. nov., a marine bacterium isolated from seawater of the Mariana trench.</title>
        <authorList>
            <person name="Ahmad W."/>
        </authorList>
    </citation>
    <scope>NUCLEOTIDE SEQUENCE [LARGE SCALE GENOMIC DNA]</scope>
    <source>
        <strain evidence="3 4">ZYF650</strain>
    </source>
</reference>
<dbReference type="InterPro" id="IPR036034">
    <property type="entry name" value="PDZ_sf"/>
</dbReference>
<dbReference type="EMBL" id="VTUU01000006">
    <property type="protein sequence ID" value="KAA1172772.1"/>
    <property type="molecule type" value="Genomic_DNA"/>
</dbReference>
<dbReference type="InterPro" id="IPR001478">
    <property type="entry name" value="PDZ"/>
</dbReference>
<dbReference type="AlphaFoldDB" id="A0A5B0VDZ4"/>
<keyword evidence="1" id="KW-0732">Signal</keyword>
<feature type="domain" description="PDZ" evidence="2">
    <location>
        <begin position="107"/>
        <end position="171"/>
    </location>
</feature>
<feature type="signal peptide" evidence="1">
    <location>
        <begin position="1"/>
        <end position="23"/>
    </location>
</feature>
<dbReference type="PROSITE" id="PS51257">
    <property type="entry name" value="PROKAR_LIPOPROTEIN"/>
    <property type="match status" value="1"/>
</dbReference>
<evidence type="ECO:0000259" key="2">
    <source>
        <dbReference type="PROSITE" id="PS50106"/>
    </source>
</evidence>
<evidence type="ECO:0000256" key="1">
    <source>
        <dbReference type="SAM" id="SignalP"/>
    </source>
</evidence>
<keyword evidence="4" id="KW-1185">Reference proteome</keyword>
<dbReference type="Pfam" id="PF00595">
    <property type="entry name" value="PDZ"/>
    <property type="match status" value="1"/>
</dbReference>
<evidence type="ECO:0000313" key="4">
    <source>
        <dbReference type="Proteomes" id="UP000323161"/>
    </source>
</evidence>
<proteinExistence type="predicted"/>
<feature type="chain" id="PRO_5023104925" description="PDZ domain-containing protein" evidence="1">
    <location>
        <begin position="24"/>
        <end position="365"/>
    </location>
</feature>
<dbReference type="Proteomes" id="UP000323161">
    <property type="component" value="Unassembled WGS sequence"/>
</dbReference>
<dbReference type="RefSeq" id="WP_149600732.1">
    <property type="nucleotide sequence ID" value="NZ_VTUU01000006.1"/>
</dbReference>
<name>A0A5B0VDZ4_9GAMM</name>
<organism evidence="3 4">
    <name type="scientific">Marinobacter salinexigens</name>
    <dbReference type="NCBI Taxonomy" id="2919747"/>
    <lineage>
        <taxon>Bacteria</taxon>
        <taxon>Pseudomonadati</taxon>
        <taxon>Pseudomonadota</taxon>
        <taxon>Gammaproteobacteria</taxon>
        <taxon>Pseudomonadales</taxon>
        <taxon>Marinobacteraceae</taxon>
        <taxon>Marinobacter</taxon>
    </lineage>
</organism>
<dbReference type="SUPFAM" id="SSF50156">
    <property type="entry name" value="PDZ domain-like"/>
    <property type="match status" value="1"/>
</dbReference>
<evidence type="ECO:0000313" key="3">
    <source>
        <dbReference type="EMBL" id="KAA1172772.1"/>
    </source>
</evidence>
<protein>
    <recommendedName>
        <fullName evidence="2">PDZ domain-containing protein</fullName>
    </recommendedName>
</protein>
<accession>A0A5B0VDZ4</accession>
<comment type="caution">
    <text evidence="3">The sequence shown here is derived from an EMBL/GenBank/DDBJ whole genome shotgun (WGS) entry which is preliminary data.</text>
</comment>
<dbReference type="Gene3D" id="2.30.42.10">
    <property type="match status" value="1"/>
</dbReference>
<dbReference type="PROSITE" id="PS50106">
    <property type="entry name" value="PDZ"/>
    <property type="match status" value="1"/>
</dbReference>
<gene>
    <name evidence="3" type="ORF">FWJ25_13220</name>
</gene>
<sequence length="365" mass="38745">MKALNPRSILILAPLAASLVGCASSSSIPIPSDPAQMNAGQRFYAGYTDCARQDRNGEIIRIYPQSSAVTREPETFNYTWWCADIDGSSYPSSVSSHPIPKADHPGNGLIGASMEQTDSGIFIFWIAPGGSANENGELTIGDQVLSVKPTPDSQDVSLSTLNLNQATWLIRGEPGTEVQLTVQSPDSATPKTITLTRSLGKQSDMELLTAVMQERQQKAEQEARKSLVIRDNSGQYMSPYTSDRVTAEWVNKALNANIGATAGSVVGAAAGAYAANKALESVPFGSLLGGFVGSSVGKDIGRSTAIESIGGWDYVRSTSDMSFRSLADMAQYLKAEHGTDPNFGDVVNATSQIYPEFAAAFAAAR</sequence>